<feature type="region of interest" description="Disordered" evidence="1">
    <location>
        <begin position="340"/>
        <end position="369"/>
    </location>
</feature>
<evidence type="ECO:0000313" key="4">
    <source>
        <dbReference type="Proteomes" id="UP000024635"/>
    </source>
</evidence>
<evidence type="ECO:0000313" key="3">
    <source>
        <dbReference type="EMBL" id="EYC23195.1"/>
    </source>
</evidence>
<dbReference type="PANTHER" id="PTHR23021:SF11">
    <property type="entry name" value="SERPENTINE RECEPTOR, CLASS T"/>
    <property type="match status" value="1"/>
</dbReference>
<dbReference type="SUPFAM" id="SSF81321">
    <property type="entry name" value="Family A G protein-coupled receptor-like"/>
    <property type="match status" value="1"/>
</dbReference>
<dbReference type="Pfam" id="PF10321">
    <property type="entry name" value="7TM_GPCR_Srt"/>
    <property type="match status" value="1"/>
</dbReference>
<accession>A0A016V6Y4</accession>
<protein>
    <recommendedName>
        <fullName evidence="5">7TM GPCR serpentine receptor class x (Srx) domain-containing protein</fullName>
    </recommendedName>
</protein>
<feature type="transmembrane region" description="Helical" evidence="2">
    <location>
        <begin position="203"/>
        <end position="224"/>
    </location>
</feature>
<keyword evidence="2" id="KW-1133">Transmembrane helix</keyword>
<evidence type="ECO:0000256" key="2">
    <source>
        <dbReference type="SAM" id="Phobius"/>
    </source>
</evidence>
<keyword evidence="2" id="KW-0472">Membrane</keyword>
<keyword evidence="2" id="KW-0812">Transmembrane</keyword>
<organism evidence="3 4">
    <name type="scientific">Ancylostoma ceylanicum</name>
    <dbReference type="NCBI Taxonomy" id="53326"/>
    <lineage>
        <taxon>Eukaryota</taxon>
        <taxon>Metazoa</taxon>
        <taxon>Ecdysozoa</taxon>
        <taxon>Nematoda</taxon>
        <taxon>Chromadorea</taxon>
        <taxon>Rhabditida</taxon>
        <taxon>Rhabditina</taxon>
        <taxon>Rhabditomorpha</taxon>
        <taxon>Strongyloidea</taxon>
        <taxon>Ancylostomatidae</taxon>
        <taxon>Ancylostomatinae</taxon>
        <taxon>Ancylostoma</taxon>
    </lineage>
</organism>
<dbReference type="InterPro" id="IPR019425">
    <property type="entry name" value="7TM_GPCR_serpentine_rcpt_Srt"/>
</dbReference>
<keyword evidence="4" id="KW-1185">Reference proteome</keyword>
<dbReference type="AlphaFoldDB" id="A0A016V6Y4"/>
<feature type="transmembrane region" description="Helical" evidence="2">
    <location>
        <begin position="152"/>
        <end position="170"/>
    </location>
</feature>
<feature type="transmembrane region" description="Helical" evidence="2">
    <location>
        <begin position="72"/>
        <end position="94"/>
    </location>
</feature>
<feature type="transmembrane region" description="Helical" evidence="2">
    <location>
        <begin position="245"/>
        <end position="266"/>
    </location>
</feature>
<proteinExistence type="predicted"/>
<gene>
    <name evidence="3" type="primary">Acey_s0016.g3167</name>
    <name evidence="3" type="ORF">Y032_0016g3167</name>
</gene>
<reference evidence="4" key="1">
    <citation type="journal article" date="2015" name="Nat. Genet.">
        <title>The genome and transcriptome of the zoonotic hookworm Ancylostoma ceylanicum identify infection-specific gene families.</title>
        <authorList>
            <person name="Schwarz E.M."/>
            <person name="Hu Y."/>
            <person name="Antoshechkin I."/>
            <person name="Miller M.M."/>
            <person name="Sternberg P.W."/>
            <person name="Aroian R.V."/>
        </authorList>
    </citation>
    <scope>NUCLEOTIDE SEQUENCE</scope>
    <source>
        <strain evidence="4">HY135</strain>
    </source>
</reference>
<dbReference type="STRING" id="53326.A0A016V6Y4"/>
<name>A0A016V6Y4_9BILA</name>
<dbReference type="OrthoDB" id="5873245at2759"/>
<dbReference type="Proteomes" id="UP000024635">
    <property type="component" value="Unassembled WGS sequence"/>
</dbReference>
<evidence type="ECO:0008006" key="5">
    <source>
        <dbReference type="Google" id="ProtNLM"/>
    </source>
</evidence>
<feature type="transmembrane region" description="Helical" evidence="2">
    <location>
        <begin position="106"/>
        <end position="131"/>
    </location>
</feature>
<comment type="caution">
    <text evidence="3">The sequence shown here is derived from an EMBL/GenBank/DDBJ whole genome shotgun (WGS) entry which is preliminary data.</text>
</comment>
<evidence type="ECO:0000256" key="1">
    <source>
        <dbReference type="SAM" id="MobiDB-lite"/>
    </source>
</evidence>
<dbReference type="EMBL" id="JARK01001352">
    <property type="protein sequence ID" value="EYC23195.1"/>
    <property type="molecule type" value="Genomic_DNA"/>
</dbReference>
<feature type="transmembrane region" description="Helical" evidence="2">
    <location>
        <begin position="40"/>
        <end position="60"/>
    </location>
</feature>
<dbReference type="PANTHER" id="PTHR23021">
    <property type="entry name" value="SERPENTINE RECEPTOR, CLASS T"/>
    <property type="match status" value="1"/>
</dbReference>
<feature type="compositionally biased region" description="Basic and acidic residues" evidence="1">
    <location>
        <begin position="355"/>
        <end position="369"/>
    </location>
</feature>
<sequence>MHVFYVSLPWIIDEKEYNCSSRSYSEWVGRGSVNPFQGTYFGVSGLIFVVLYGLCLTGMVRGHLLKITCYRLMFFNGIVDIIDLAVGSFLTAYFHFTGAVFCSTMAINWIAGHLSWSAWCGATFNCVVLALNRTIEMNPAMQRLRFLFKGKAPFFWMFFCVLYMIVRPFISGPIPYNTVVSSYLGAPMISDDIEWEISNYASLFLPIHNLIVSVILVTLYAFLCHQVMKIRRASTGRMDKVQIQLFMQSLLICATTAMTAILYSFLDFFPVSRSIVIAGNVVWQLSHGVHGVVYLCFNSHIRGQVLALLTRGILVQPGHPRDHISGRGLGLLPGDPSKFSVQPKPFRGHGTTPSDPRDFGETTGDHREF</sequence>